<dbReference type="CDD" id="cd19677">
    <property type="entry name" value="UBR-box_UBR7"/>
    <property type="match status" value="1"/>
</dbReference>
<dbReference type="GO" id="GO:0061630">
    <property type="term" value="F:ubiquitin protein ligase activity"/>
    <property type="evidence" value="ECO:0007669"/>
    <property type="project" value="InterPro"/>
</dbReference>
<dbReference type="EMBL" id="MKKU01000164">
    <property type="protein sequence ID" value="RNF21087.1"/>
    <property type="molecule type" value="Genomic_DNA"/>
</dbReference>
<sequence>MVPHHDKDVGTAADIRVAVTHAGQKMLLVFPAATATVGDLKDELVRRSGVPSEKQRLMFGGPVLKRHRREGRNEVRLLDLVAAEPQGGGGVAAAVTIPVMLVGSAVVVPHINEEAMAQLHRLVSTTVELDSRWYRCSYSRGYARQVAFVCRTCVRSGRADPAHAICYACADVCHASHDVEEWGVRYYMRCDCCTAACWHQVDKEHRVQGNQSSGEAPQPQGGGGEDEEPQQCCFLIDSATGLPPAASVVPYNSKNRYPRTLNSWCYCECEENFPADDADGGGVVCMLCTSCYWSSHMTRLYSGAFRRIPCYGDVLEGVTVAFRCRTCDTLVCTPCRLRCHKDHDVDPEYIIPSRKDGTGNGAPEGVEFSCGCRGCCSIAEAVPEAEVDDPALYMPMPPDVAAEIMNSDPFMGFICARCMQECPWLVEKDPLHCYGGVLPERVPAEQHKRIAPCRLAADAPCPGDVYPFHGMLLPVDAFTADMTCRCAPCREAYERFAPRAATASVNEMMLPLHDACDHCGHPIRDEQAFMCQTCELQHDRTFFVCQRCNALRIAKGLPSLGEAGGGGVGGCGAENHNSPTCAQETAGVNPSVVYGGGGDGDNSNNNNTAAEEAAAPWDHPLSHVFMEDTYENLFSLCGMQLMHNLDAASQTYVLDNMDATSATFEGAVQRTFGQTPLVFDPDEVARHHQRLLRQREAETAATGQNGATNAAAVPGQKRSRGNDEDGGEKNRDGDAERRSSEARREKDGRE</sequence>
<feature type="region of interest" description="Disordered" evidence="1">
    <location>
        <begin position="208"/>
        <end position="228"/>
    </location>
</feature>
<protein>
    <recommendedName>
        <fullName evidence="2">Ubiquitin-like domain-containing protein</fullName>
    </recommendedName>
</protein>
<dbReference type="PANTHER" id="PTHR13513:SF9">
    <property type="entry name" value="E3 UBIQUITIN-PROTEIN LIGASE UBR7-RELATED"/>
    <property type="match status" value="1"/>
</dbReference>
<dbReference type="OrthoDB" id="10262564at2759"/>
<proteinExistence type="predicted"/>
<evidence type="ECO:0000313" key="4">
    <source>
        <dbReference type="Proteomes" id="UP000284403"/>
    </source>
</evidence>
<dbReference type="Gene3D" id="3.10.20.90">
    <property type="entry name" value="Phosphatidylinositol 3-kinase Catalytic Subunit, Chain A, domain 1"/>
    <property type="match status" value="1"/>
</dbReference>
<dbReference type="GeneID" id="40317151"/>
<dbReference type="Proteomes" id="UP000284403">
    <property type="component" value="Unassembled WGS sequence"/>
</dbReference>
<dbReference type="AlphaFoldDB" id="A0A3R7LCX3"/>
<dbReference type="RefSeq" id="XP_029229430.1">
    <property type="nucleotide sequence ID" value="XM_029370458.1"/>
</dbReference>
<feature type="compositionally biased region" description="Basic and acidic residues" evidence="1">
    <location>
        <begin position="720"/>
        <end position="750"/>
    </location>
</feature>
<dbReference type="InterPro" id="IPR040204">
    <property type="entry name" value="UBR7"/>
</dbReference>
<dbReference type="SUPFAM" id="SSF54236">
    <property type="entry name" value="Ubiquitin-like"/>
    <property type="match status" value="1"/>
</dbReference>
<feature type="domain" description="Ubiquitin-like" evidence="2">
    <location>
        <begin position="15"/>
        <end position="65"/>
    </location>
</feature>
<dbReference type="InterPro" id="IPR029071">
    <property type="entry name" value="Ubiquitin-like_domsf"/>
</dbReference>
<evidence type="ECO:0000256" key="1">
    <source>
        <dbReference type="SAM" id="MobiDB-lite"/>
    </source>
</evidence>
<organism evidence="3 4">
    <name type="scientific">Trypanosoma conorhini</name>
    <dbReference type="NCBI Taxonomy" id="83891"/>
    <lineage>
        <taxon>Eukaryota</taxon>
        <taxon>Discoba</taxon>
        <taxon>Euglenozoa</taxon>
        <taxon>Kinetoplastea</taxon>
        <taxon>Metakinetoplastina</taxon>
        <taxon>Trypanosomatida</taxon>
        <taxon>Trypanosomatidae</taxon>
        <taxon>Trypanosoma</taxon>
    </lineage>
</organism>
<gene>
    <name evidence="3" type="ORF">Tco025E_03540</name>
</gene>
<name>A0A3R7LCX3_9TRYP</name>
<feature type="compositionally biased region" description="Low complexity" evidence="1">
    <location>
        <begin position="699"/>
        <end position="712"/>
    </location>
</feature>
<dbReference type="PROSITE" id="PS50053">
    <property type="entry name" value="UBIQUITIN_2"/>
    <property type="match status" value="1"/>
</dbReference>
<accession>A0A3R7LCX3</accession>
<comment type="caution">
    <text evidence="3">The sequence shown here is derived from an EMBL/GenBank/DDBJ whole genome shotgun (WGS) entry which is preliminary data.</text>
</comment>
<dbReference type="GO" id="GO:0005737">
    <property type="term" value="C:cytoplasm"/>
    <property type="evidence" value="ECO:0007669"/>
    <property type="project" value="TreeGrafter"/>
</dbReference>
<dbReference type="PANTHER" id="PTHR13513">
    <property type="entry name" value="E3 UBIQUITIN-PROTEIN LIGASE UBR7"/>
    <property type="match status" value="1"/>
</dbReference>
<evidence type="ECO:0000259" key="2">
    <source>
        <dbReference type="PROSITE" id="PS50053"/>
    </source>
</evidence>
<dbReference type="GO" id="GO:0008270">
    <property type="term" value="F:zinc ion binding"/>
    <property type="evidence" value="ECO:0007669"/>
    <property type="project" value="InterPro"/>
</dbReference>
<dbReference type="InterPro" id="IPR000626">
    <property type="entry name" value="Ubiquitin-like_dom"/>
</dbReference>
<feature type="region of interest" description="Disordered" evidence="1">
    <location>
        <begin position="698"/>
        <end position="750"/>
    </location>
</feature>
<evidence type="ECO:0000313" key="3">
    <source>
        <dbReference type="EMBL" id="RNF21087.1"/>
    </source>
</evidence>
<keyword evidence="4" id="KW-1185">Reference proteome</keyword>
<reference evidence="3 4" key="1">
    <citation type="journal article" date="2018" name="BMC Genomics">
        <title>Genomic comparison of Trypanosoma conorhini and Trypanosoma rangeli to Trypanosoma cruzi strains of high and low virulence.</title>
        <authorList>
            <person name="Bradwell K.R."/>
            <person name="Koparde V.N."/>
            <person name="Matveyev A.V."/>
            <person name="Serrano M.G."/>
            <person name="Alves J.M."/>
            <person name="Parikh H."/>
            <person name="Huang B."/>
            <person name="Lee V."/>
            <person name="Espinosa-Alvarez O."/>
            <person name="Ortiz P.A."/>
            <person name="Costa-Martins A.G."/>
            <person name="Teixeira M.M."/>
            <person name="Buck G.A."/>
        </authorList>
    </citation>
    <scope>NUCLEOTIDE SEQUENCE [LARGE SCALE GENOMIC DNA]</scope>
    <source>
        <strain evidence="3 4">025E</strain>
    </source>
</reference>
<dbReference type="InterPro" id="IPR047506">
    <property type="entry name" value="UBR7-like_UBR-box"/>
</dbReference>